<protein>
    <submittedName>
        <fullName evidence="1">Glycoside hydrolase family 5 protein</fullName>
    </submittedName>
</protein>
<keyword evidence="1" id="KW-0378">Hydrolase</keyword>
<dbReference type="EMBL" id="MU393421">
    <property type="protein sequence ID" value="KAI4870992.1"/>
    <property type="molecule type" value="Genomic_DNA"/>
</dbReference>
<evidence type="ECO:0000313" key="2">
    <source>
        <dbReference type="Proteomes" id="UP001497700"/>
    </source>
</evidence>
<name>A0ACB9ZI12_9PEZI</name>
<reference evidence="1 2" key="1">
    <citation type="journal article" date="2022" name="New Phytol.">
        <title>Ecological generalism drives hyperdiversity of secondary metabolite gene clusters in xylarialean endophytes.</title>
        <authorList>
            <person name="Franco M.E.E."/>
            <person name="Wisecaver J.H."/>
            <person name="Arnold A.E."/>
            <person name="Ju Y.M."/>
            <person name="Slot J.C."/>
            <person name="Ahrendt S."/>
            <person name="Moore L.P."/>
            <person name="Eastman K.E."/>
            <person name="Scott K."/>
            <person name="Konkel Z."/>
            <person name="Mondo S.J."/>
            <person name="Kuo A."/>
            <person name="Hayes R.D."/>
            <person name="Haridas S."/>
            <person name="Andreopoulos B."/>
            <person name="Riley R."/>
            <person name="LaButti K."/>
            <person name="Pangilinan J."/>
            <person name="Lipzen A."/>
            <person name="Amirebrahimi M."/>
            <person name="Yan J."/>
            <person name="Adam C."/>
            <person name="Keymanesh K."/>
            <person name="Ng V."/>
            <person name="Louie K."/>
            <person name="Northen T."/>
            <person name="Drula E."/>
            <person name="Henrissat B."/>
            <person name="Hsieh H.M."/>
            <person name="Youens-Clark K."/>
            <person name="Lutzoni F."/>
            <person name="Miadlikowska J."/>
            <person name="Eastwood D.C."/>
            <person name="Hamelin R.C."/>
            <person name="Grigoriev I.V."/>
            <person name="U'Ren J.M."/>
        </authorList>
    </citation>
    <scope>NUCLEOTIDE SEQUENCE [LARGE SCALE GENOMIC DNA]</scope>
    <source>
        <strain evidence="1 2">CBS 119005</strain>
    </source>
</reference>
<comment type="caution">
    <text evidence="1">The sequence shown here is derived from an EMBL/GenBank/DDBJ whole genome shotgun (WGS) entry which is preliminary data.</text>
</comment>
<organism evidence="1 2">
    <name type="scientific">Hypoxylon rubiginosum</name>
    <dbReference type="NCBI Taxonomy" id="110542"/>
    <lineage>
        <taxon>Eukaryota</taxon>
        <taxon>Fungi</taxon>
        <taxon>Dikarya</taxon>
        <taxon>Ascomycota</taxon>
        <taxon>Pezizomycotina</taxon>
        <taxon>Sordariomycetes</taxon>
        <taxon>Xylariomycetidae</taxon>
        <taxon>Xylariales</taxon>
        <taxon>Hypoxylaceae</taxon>
        <taxon>Hypoxylon</taxon>
    </lineage>
</organism>
<accession>A0ACB9ZI12</accession>
<evidence type="ECO:0000313" key="1">
    <source>
        <dbReference type="EMBL" id="KAI4870992.1"/>
    </source>
</evidence>
<dbReference type="Proteomes" id="UP001497700">
    <property type="component" value="Unassembled WGS sequence"/>
</dbReference>
<keyword evidence="2" id="KW-1185">Reference proteome</keyword>
<gene>
    <name evidence="1" type="ORF">F4820DRAFT_463245</name>
</gene>
<sequence length="399" mass="44636">MLSKPFITAFLALASAEIAKSIPLEDRSDSTQLSRRWLPNVDKIRGVNLGSHFIIEPWMAYDEWASMGCGSANDEWQCVNALGQDAADAAFKKHWDSWTTKDDISQIKSLGLNTVRIPVGFWLKEDLVYDGEYYPRGALQYLDRLVGWCADAGIYVIMDVHGGPGVQTPNQQFTGHSVSYPGFYTQDNYERANKFLEWMAERIHMNNSYRTVGTLQVMNEPVHASDYGSLAADMIANFYPNAWTRIRSREDQLGDKSWGSGDPSSHLPDTTFALYDDHRYYKWDGSVTTTKDGYISAACQDSRGGSDTVVGEWSLAVADAVQSNDEFQIGNATADQVAWYRQYWAAQAQAFERSGGWVFWSWKCNWIGGVDEWRWCYRSAVAAGVIPGDAASAASISPC</sequence>
<proteinExistence type="predicted"/>